<dbReference type="PROSITE" id="PS50157">
    <property type="entry name" value="ZINC_FINGER_C2H2_2"/>
    <property type="match status" value="3"/>
</dbReference>
<dbReference type="SUPFAM" id="SSF57667">
    <property type="entry name" value="beta-beta-alpha zinc fingers"/>
    <property type="match status" value="2"/>
</dbReference>
<dbReference type="Gene3D" id="3.30.160.60">
    <property type="entry name" value="Classic Zinc Finger"/>
    <property type="match status" value="3"/>
</dbReference>
<reference evidence="7 8" key="1">
    <citation type="journal article" date="2017" name="Mycologia">
        <title>Bifiguratus adelaidae, gen. et sp. nov., a new member of Mucoromycotina in endophytic and soil-dwelling habitats.</title>
        <authorList>
            <person name="Torres-Cruz T.J."/>
            <person name="Billingsley Tobias T.L."/>
            <person name="Almatruk M."/>
            <person name="Hesse C."/>
            <person name="Kuske C.R."/>
            <person name="Desiro A."/>
            <person name="Benucci G.M."/>
            <person name="Bonito G."/>
            <person name="Stajich J.E."/>
            <person name="Dunlap C."/>
            <person name="Arnold A.E."/>
            <person name="Porras-Alfaro A."/>
        </authorList>
    </citation>
    <scope>NUCLEOTIDE SEQUENCE [LARGE SCALE GENOMIC DNA]</scope>
    <source>
        <strain evidence="7 8">AZ0501</strain>
    </source>
</reference>
<dbReference type="InterPro" id="IPR036236">
    <property type="entry name" value="Znf_C2H2_sf"/>
</dbReference>
<evidence type="ECO:0000256" key="3">
    <source>
        <dbReference type="ARBA" id="ARBA00022833"/>
    </source>
</evidence>
<protein>
    <recommendedName>
        <fullName evidence="6">C2H2-type domain-containing protein</fullName>
    </recommendedName>
</protein>
<evidence type="ECO:0000256" key="2">
    <source>
        <dbReference type="ARBA" id="ARBA00022771"/>
    </source>
</evidence>
<dbReference type="EMBL" id="MVBO01000220">
    <property type="protein sequence ID" value="OZJ01900.1"/>
    <property type="molecule type" value="Genomic_DNA"/>
</dbReference>
<dbReference type="Proteomes" id="UP000242875">
    <property type="component" value="Unassembled WGS sequence"/>
</dbReference>
<feature type="compositionally biased region" description="Low complexity" evidence="5">
    <location>
        <begin position="268"/>
        <end position="309"/>
    </location>
</feature>
<comment type="caution">
    <text evidence="7">The sequence shown here is derived from an EMBL/GenBank/DDBJ whole genome shotgun (WGS) entry which is preliminary data.</text>
</comment>
<keyword evidence="2 4" id="KW-0863">Zinc-finger</keyword>
<evidence type="ECO:0000313" key="7">
    <source>
        <dbReference type="EMBL" id="OZJ01900.1"/>
    </source>
</evidence>
<accession>A0A261XU72</accession>
<dbReference type="GO" id="GO:0000981">
    <property type="term" value="F:DNA-binding transcription factor activity, RNA polymerase II-specific"/>
    <property type="evidence" value="ECO:0007669"/>
    <property type="project" value="TreeGrafter"/>
</dbReference>
<proteinExistence type="predicted"/>
<dbReference type="InterPro" id="IPR013087">
    <property type="entry name" value="Znf_C2H2_type"/>
</dbReference>
<dbReference type="PANTHER" id="PTHR23235:SF120">
    <property type="entry name" value="KRUPPEL-LIKE FACTOR 15"/>
    <property type="match status" value="1"/>
</dbReference>
<evidence type="ECO:0000259" key="6">
    <source>
        <dbReference type="PROSITE" id="PS50157"/>
    </source>
</evidence>
<evidence type="ECO:0000256" key="1">
    <source>
        <dbReference type="ARBA" id="ARBA00022723"/>
    </source>
</evidence>
<name>A0A261XU72_9FUNG</name>
<dbReference type="PANTHER" id="PTHR23235">
    <property type="entry name" value="KRUEPPEL-LIKE TRANSCRIPTION FACTOR"/>
    <property type="match status" value="1"/>
</dbReference>
<dbReference type="AlphaFoldDB" id="A0A261XU72"/>
<feature type="region of interest" description="Disordered" evidence="5">
    <location>
        <begin position="410"/>
        <end position="433"/>
    </location>
</feature>
<keyword evidence="1" id="KW-0479">Metal-binding</keyword>
<feature type="domain" description="C2H2-type" evidence="6">
    <location>
        <begin position="360"/>
        <end position="389"/>
    </location>
</feature>
<evidence type="ECO:0000256" key="5">
    <source>
        <dbReference type="SAM" id="MobiDB-lite"/>
    </source>
</evidence>
<keyword evidence="8" id="KW-1185">Reference proteome</keyword>
<dbReference type="OrthoDB" id="8922241at2759"/>
<feature type="domain" description="C2H2-type" evidence="6">
    <location>
        <begin position="330"/>
        <end position="359"/>
    </location>
</feature>
<dbReference type="Pfam" id="PF00096">
    <property type="entry name" value="zf-C2H2"/>
    <property type="match status" value="1"/>
</dbReference>
<feature type="region of interest" description="Disordered" evidence="5">
    <location>
        <begin position="240"/>
        <end position="321"/>
    </location>
</feature>
<keyword evidence="3" id="KW-0862">Zinc</keyword>
<sequence length="433" mass="48190">MENYIYSSWLADETSIEQDNGMLSELPHGSTLLATHPPYDWTPHALPKFRFRQSESPATSSEFGAEYHCDGYDWLSVHSEEYPSATLTGMSFCSTTTSPSLSHHSSPGLTPQQIEELAILNINEEIPILMPAVTTSYGEHLAGFDLLMASTEHTQEPFYTDMSGADMKSLAIMSAALNAIAPELGTQPVFKSPMPSSSHPRRPQLSNLHLTIAPVIDVIQPSPMTQSVMHFMREMEALGNNPREGLSLPDKQTQLSDSQRRHSRRHSSPVSRHNMHTTQSSSTPTSSRFRSQSVNDVWSNSNSNSNSGNELTQESDESASEALRNTNLEYKCPVPGCPKAFPRPYNLKSHMRSHTTDRPYACGCEGCHRRFARQHDRNRHFKLHLGYKPWVCKVCGRGFARHDALVRHEEGARTGRGGRTCPGKPATQSRGSI</sequence>
<gene>
    <name evidence="7" type="ORF">BZG36_05364</name>
</gene>
<feature type="domain" description="C2H2-type" evidence="6">
    <location>
        <begin position="390"/>
        <end position="418"/>
    </location>
</feature>
<dbReference type="GO" id="GO:0008270">
    <property type="term" value="F:zinc ion binding"/>
    <property type="evidence" value="ECO:0007669"/>
    <property type="project" value="UniProtKB-KW"/>
</dbReference>
<evidence type="ECO:0000256" key="4">
    <source>
        <dbReference type="PROSITE-ProRule" id="PRU00042"/>
    </source>
</evidence>
<dbReference type="FunFam" id="3.30.160.60:FF:000007">
    <property type="entry name" value="Basic krueppel-like factor 3"/>
    <property type="match status" value="1"/>
</dbReference>
<organism evidence="7 8">
    <name type="scientific">Bifiguratus adelaidae</name>
    <dbReference type="NCBI Taxonomy" id="1938954"/>
    <lineage>
        <taxon>Eukaryota</taxon>
        <taxon>Fungi</taxon>
        <taxon>Fungi incertae sedis</taxon>
        <taxon>Mucoromycota</taxon>
        <taxon>Mucoromycotina</taxon>
        <taxon>Endogonomycetes</taxon>
        <taxon>Endogonales</taxon>
        <taxon>Endogonales incertae sedis</taxon>
        <taxon>Bifiguratus</taxon>
    </lineage>
</organism>
<dbReference type="PROSITE" id="PS00028">
    <property type="entry name" value="ZINC_FINGER_C2H2_1"/>
    <property type="match status" value="2"/>
</dbReference>
<evidence type="ECO:0000313" key="8">
    <source>
        <dbReference type="Proteomes" id="UP000242875"/>
    </source>
</evidence>
<dbReference type="SMART" id="SM00355">
    <property type="entry name" value="ZnF_C2H2"/>
    <property type="match status" value="3"/>
</dbReference>
<dbReference type="GO" id="GO:0000978">
    <property type="term" value="F:RNA polymerase II cis-regulatory region sequence-specific DNA binding"/>
    <property type="evidence" value="ECO:0007669"/>
    <property type="project" value="TreeGrafter"/>
</dbReference>